<dbReference type="InterPro" id="IPR001345">
    <property type="entry name" value="PG/BPGM_mutase_AS"/>
</dbReference>
<dbReference type="SUPFAM" id="SSF53254">
    <property type="entry name" value="Phosphoglycerate mutase-like"/>
    <property type="match status" value="1"/>
</dbReference>
<feature type="binding site" evidence="4">
    <location>
        <begin position="114"/>
        <end position="115"/>
    </location>
    <ligand>
        <name>substrate</name>
    </ligand>
</feature>
<dbReference type="EMBL" id="CP109135">
    <property type="protein sequence ID" value="WSD19764.1"/>
    <property type="molecule type" value="Genomic_DNA"/>
</dbReference>
<dbReference type="NCBIfam" id="TIGR01258">
    <property type="entry name" value="pgm_1"/>
    <property type="match status" value="1"/>
</dbReference>
<keyword evidence="7" id="KW-1185">Reference proteome</keyword>
<evidence type="ECO:0000313" key="6">
    <source>
        <dbReference type="EMBL" id="WSD19764.1"/>
    </source>
</evidence>
<comment type="pathway">
    <text evidence="4 5">Carbohydrate degradation; glycolysis; pyruvate from D-glyceraldehyde 3-phosphate: step 3/5.</text>
</comment>
<dbReference type="RefSeq" id="WP_326761701.1">
    <property type="nucleotide sequence ID" value="NZ_CP109135.1"/>
</dbReference>
<feature type="site" description="Transition state stabilizer" evidence="4">
    <location>
        <position position="181"/>
    </location>
</feature>
<dbReference type="PANTHER" id="PTHR11931">
    <property type="entry name" value="PHOSPHOGLYCERATE MUTASE"/>
    <property type="match status" value="1"/>
</dbReference>
<feature type="binding site" evidence="4">
    <location>
        <position position="60"/>
    </location>
    <ligand>
        <name>substrate</name>
    </ligand>
</feature>
<keyword evidence="3 4" id="KW-0413">Isomerase</keyword>
<comment type="similarity">
    <text evidence="1 4">Belongs to the phosphoglycerate mutase family. BPG-dependent PGAM subfamily.</text>
</comment>
<proteinExistence type="inferred from homology"/>
<dbReference type="InterPro" id="IPR005952">
    <property type="entry name" value="Phosphogly_mut1"/>
</dbReference>
<dbReference type="InterPro" id="IPR029033">
    <property type="entry name" value="His_PPase_superfam"/>
</dbReference>
<dbReference type="PIRSF" id="PIRSF000709">
    <property type="entry name" value="6PFK_2-Ptase"/>
    <property type="match status" value="1"/>
</dbReference>
<keyword evidence="4" id="KW-0312">Gluconeogenesis</keyword>
<feature type="binding site" evidence="4">
    <location>
        <begin position="182"/>
        <end position="183"/>
    </location>
    <ligand>
        <name>substrate</name>
    </ligand>
</feature>
<protein>
    <recommendedName>
        <fullName evidence="4 5">2,3-bisphosphoglycerate-dependent phosphoglycerate mutase</fullName>
        <shortName evidence="4">BPG-dependent PGAM</shortName>
        <shortName evidence="4">PGAM</shortName>
        <shortName evidence="4">Phosphoglyceromutase</shortName>
        <shortName evidence="4">dPGM</shortName>
        <ecNumber evidence="4 5">5.4.2.11</ecNumber>
    </recommendedName>
</protein>
<feature type="binding site" evidence="4">
    <location>
        <begin position="87"/>
        <end position="90"/>
    </location>
    <ligand>
        <name>substrate</name>
    </ligand>
</feature>
<evidence type="ECO:0000256" key="2">
    <source>
        <dbReference type="ARBA" id="ARBA00023152"/>
    </source>
</evidence>
<name>A0ABZ1HP17_STRPH</name>
<evidence type="ECO:0000256" key="4">
    <source>
        <dbReference type="HAMAP-Rule" id="MF_01039"/>
    </source>
</evidence>
<dbReference type="CDD" id="cd07067">
    <property type="entry name" value="HP_PGM_like"/>
    <property type="match status" value="1"/>
</dbReference>
<dbReference type="HAMAP" id="MF_01039">
    <property type="entry name" value="PGAM_GpmA"/>
    <property type="match status" value="1"/>
</dbReference>
<dbReference type="InterPro" id="IPR013078">
    <property type="entry name" value="His_Pase_superF_clade-1"/>
</dbReference>
<dbReference type="PROSITE" id="PS00175">
    <property type="entry name" value="PG_MUTASE"/>
    <property type="match status" value="1"/>
</dbReference>
<evidence type="ECO:0000256" key="5">
    <source>
        <dbReference type="RuleBase" id="RU004512"/>
    </source>
</evidence>
<reference evidence="6 7" key="1">
    <citation type="submission" date="2022-10" db="EMBL/GenBank/DDBJ databases">
        <title>The complete genomes of actinobacterial strains from the NBC collection.</title>
        <authorList>
            <person name="Joergensen T.S."/>
            <person name="Alvarez Arevalo M."/>
            <person name="Sterndorff E.B."/>
            <person name="Faurdal D."/>
            <person name="Vuksanovic O."/>
            <person name="Mourched A.-S."/>
            <person name="Charusanti P."/>
            <person name="Shaw S."/>
            <person name="Blin K."/>
            <person name="Weber T."/>
        </authorList>
    </citation>
    <scope>NUCLEOTIDE SEQUENCE [LARGE SCALE GENOMIC DNA]</scope>
    <source>
        <strain evidence="6 7">NBC 01752</strain>
    </source>
</reference>
<feature type="active site" description="Tele-phosphohistidine intermediate" evidence="4">
    <location>
        <position position="9"/>
    </location>
</feature>
<dbReference type="Proteomes" id="UP001340816">
    <property type="component" value="Chromosome"/>
</dbReference>
<dbReference type="EC" id="5.4.2.11" evidence="4 5"/>
<comment type="caution">
    <text evidence="4">Lacks conserved residue(s) required for the propagation of feature annotation.</text>
</comment>
<comment type="catalytic activity">
    <reaction evidence="4 5">
        <text>(2R)-2-phosphoglycerate = (2R)-3-phosphoglycerate</text>
        <dbReference type="Rhea" id="RHEA:15901"/>
        <dbReference type="ChEBI" id="CHEBI:58272"/>
        <dbReference type="ChEBI" id="CHEBI:58289"/>
        <dbReference type="EC" id="5.4.2.11"/>
    </reaction>
</comment>
<evidence type="ECO:0000256" key="3">
    <source>
        <dbReference type="ARBA" id="ARBA00023235"/>
    </source>
</evidence>
<evidence type="ECO:0000256" key="1">
    <source>
        <dbReference type="ARBA" id="ARBA00006717"/>
    </source>
</evidence>
<keyword evidence="2 4" id="KW-0324">Glycolysis</keyword>
<feature type="active site" description="Proton donor/acceptor" evidence="4">
    <location>
        <position position="87"/>
    </location>
</feature>
<feature type="binding site" evidence="4">
    <location>
        <begin position="8"/>
        <end position="15"/>
    </location>
    <ligand>
        <name>substrate</name>
    </ligand>
</feature>
<evidence type="ECO:0000313" key="7">
    <source>
        <dbReference type="Proteomes" id="UP001340816"/>
    </source>
</evidence>
<gene>
    <name evidence="4" type="primary">gpmA</name>
    <name evidence="6" type="ORF">OHB35_44675</name>
</gene>
<sequence length="235" mass="26284">MRTLILLRHGESVWNAADRFAGWADVPLSDVGREEAAGAGVLLAKAGLLPDVVHTSLLRRAISTADIALDAAERHWIPVRRTWRLNERHYGALQGRLREEVRTRFGDERFMAWRRSYDVAPPPAEQGAVVAGDRNARYRHLGVTIPATESLKDVLARLLPYWESAICADLHVGRTVLLVAHGNVLRALISHLEQIPSDAIRQITVPTGKPIRCELTDGLRLKFVAARDCQHRPLR</sequence>
<dbReference type="GO" id="GO:0004619">
    <property type="term" value="F:phosphoglycerate mutase activity"/>
    <property type="evidence" value="ECO:0007669"/>
    <property type="project" value="UniProtKB-EC"/>
</dbReference>
<dbReference type="Pfam" id="PF00300">
    <property type="entry name" value="His_Phos_1"/>
    <property type="match status" value="2"/>
</dbReference>
<comment type="function">
    <text evidence="4 5">Catalyzes the interconversion of 2-phosphoglycerate and 3-phosphoglycerate.</text>
</comment>
<dbReference type="Gene3D" id="3.40.50.1240">
    <property type="entry name" value="Phosphoglycerate mutase-like"/>
    <property type="match status" value="1"/>
</dbReference>
<dbReference type="SMART" id="SM00855">
    <property type="entry name" value="PGAM"/>
    <property type="match status" value="1"/>
</dbReference>
<organism evidence="6 7">
    <name type="scientific">Streptomyces phaeochromogenes</name>
    <dbReference type="NCBI Taxonomy" id="1923"/>
    <lineage>
        <taxon>Bacteria</taxon>
        <taxon>Bacillati</taxon>
        <taxon>Actinomycetota</taxon>
        <taxon>Actinomycetes</taxon>
        <taxon>Kitasatosporales</taxon>
        <taxon>Streptomycetaceae</taxon>
        <taxon>Streptomyces</taxon>
        <taxon>Streptomyces phaeochromogenes group</taxon>
    </lineage>
</organism>
<accession>A0ABZ1HP17</accession>